<dbReference type="PANTHER" id="PTHR13812:SF19">
    <property type="entry name" value="KETIMINE REDUCTASE MU-CRYSTALLIN"/>
    <property type="match status" value="1"/>
</dbReference>
<evidence type="ECO:0000313" key="2">
    <source>
        <dbReference type="Proteomes" id="UP001067121"/>
    </source>
</evidence>
<dbReference type="InterPro" id="IPR003462">
    <property type="entry name" value="ODC_Mu_crystall"/>
</dbReference>
<reference evidence="1" key="1">
    <citation type="submission" date="2022-02" db="EMBL/GenBank/DDBJ databases">
        <title>Crop Bioprotection Bacillus Genome Sequencing.</title>
        <authorList>
            <person name="Dunlap C."/>
        </authorList>
    </citation>
    <scope>NUCLEOTIDE SEQUENCE</scope>
    <source>
        <strain evidence="1">98-1</strain>
    </source>
</reference>
<evidence type="ECO:0000313" key="1">
    <source>
        <dbReference type="EMBL" id="MCY8315851.1"/>
    </source>
</evidence>
<dbReference type="Pfam" id="PF02423">
    <property type="entry name" value="OCD_Mu_crystall"/>
    <property type="match status" value="1"/>
</dbReference>
<dbReference type="InterPro" id="IPR036291">
    <property type="entry name" value="NAD(P)-bd_dom_sf"/>
</dbReference>
<sequence>MSDVIKAEGNQSALYVDSIKEALTLHAERKFVQPLKPYLRANQSKGHIADRIIAMPAHLDEMNISGIKWVGSKNDNPSKRKISRASAVVVLNDPETNYPVSIMEGSLISGMRTAAVSVLGAKHLAKKNFAEMSCLGCGQIAQFHVESFIDHFKNLKKINLFDINQDSAHLLKEKIDEYVRNKGDNRFIEVNVCENLEKTVRNGEVILTCTVADTPYIPFEWISKGTFISNVSIMDFEKETFLKADKVVVDDWDQANREKKVINQLVLEGKFSKEQLHGELGEIITGRIPGRENENEIIILNPMGMAIEDIACAYKIFKKAKELGIGKTLSLY</sequence>
<dbReference type="PANTHER" id="PTHR13812">
    <property type="entry name" value="KETIMINE REDUCTASE MU-CRYSTALLIN"/>
    <property type="match status" value="1"/>
</dbReference>
<name>A0AAP3CG40_BACVA</name>
<protein>
    <submittedName>
        <fullName evidence="1">2,3-diaminopropionate biosynthesis protein SbnB</fullName>
    </submittedName>
</protein>
<dbReference type="Gene3D" id="3.40.50.720">
    <property type="entry name" value="NAD(P)-binding Rossmann-like Domain"/>
    <property type="match status" value="1"/>
</dbReference>
<dbReference type="InterPro" id="IPR023866">
    <property type="entry name" value="SbnB"/>
</dbReference>
<dbReference type="SUPFAM" id="SSF51735">
    <property type="entry name" value="NAD(P)-binding Rossmann-fold domains"/>
    <property type="match status" value="1"/>
</dbReference>
<dbReference type="GO" id="GO:0016639">
    <property type="term" value="F:oxidoreductase activity, acting on the CH-NH2 group of donors, NAD or NADP as acceptor"/>
    <property type="evidence" value="ECO:0007669"/>
    <property type="project" value="InterPro"/>
</dbReference>
<dbReference type="RefSeq" id="WP_268542526.1">
    <property type="nucleotide sequence ID" value="NZ_JALAOH010000007.1"/>
</dbReference>
<dbReference type="PIRSF" id="PIRSF001439">
    <property type="entry name" value="CryM"/>
    <property type="match status" value="1"/>
</dbReference>
<comment type="caution">
    <text evidence="1">The sequence shown here is derived from an EMBL/GenBank/DDBJ whole genome shotgun (WGS) entry which is preliminary data.</text>
</comment>
<dbReference type="InterPro" id="IPR023401">
    <property type="entry name" value="ODC_N"/>
</dbReference>
<organism evidence="1 2">
    <name type="scientific">Bacillus vallismortis</name>
    <dbReference type="NCBI Taxonomy" id="72361"/>
    <lineage>
        <taxon>Bacteria</taxon>
        <taxon>Bacillati</taxon>
        <taxon>Bacillota</taxon>
        <taxon>Bacilli</taxon>
        <taxon>Bacillales</taxon>
        <taxon>Bacillaceae</taxon>
        <taxon>Bacillus</taxon>
    </lineage>
</organism>
<gene>
    <name evidence="1" type="primary">sbnB</name>
    <name evidence="1" type="ORF">MOC71_03635</name>
</gene>
<proteinExistence type="predicted"/>
<dbReference type="Gene3D" id="3.30.1780.10">
    <property type="entry name" value="ornithine cyclodeaminase, domain 1"/>
    <property type="match status" value="1"/>
</dbReference>
<accession>A0AAP3CG40</accession>
<dbReference type="AlphaFoldDB" id="A0AAP3CG40"/>
<dbReference type="EMBL" id="JALAOH010000007">
    <property type="protein sequence ID" value="MCY8315851.1"/>
    <property type="molecule type" value="Genomic_DNA"/>
</dbReference>
<dbReference type="GO" id="GO:0019290">
    <property type="term" value="P:siderophore biosynthetic process"/>
    <property type="evidence" value="ECO:0007669"/>
    <property type="project" value="InterPro"/>
</dbReference>
<dbReference type="Proteomes" id="UP001067121">
    <property type="component" value="Unassembled WGS sequence"/>
</dbReference>
<dbReference type="NCBIfam" id="TIGR03944">
    <property type="entry name" value="dehyd_SbnB_fam"/>
    <property type="match status" value="1"/>
</dbReference>
<dbReference type="GO" id="GO:0005737">
    <property type="term" value="C:cytoplasm"/>
    <property type="evidence" value="ECO:0007669"/>
    <property type="project" value="TreeGrafter"/>
</dbReference>